<dbReference type="AlphaFoldDB" id="A0AAJ0DAV0"/>
<proteinExistence type="predicted"/>
<gene>
    <name evidence="1" type="ORF">LTR09_011947</name>
</gene>
<reference evidence="1" key="1">
    <citation type="submission" date="2023-04" db="EMBL/GenBank/DDBJ databases">
        <title>Black Yeasts Isolated from many extreme environments.</title>
        <authorList>
            <person name="Coleine C."/>
            <person name="Stajich J.E."/>
            <person name="Selbmann L."/>
        </authorList>
    </citation>
    <scope>NUCLEOTIDE SEQUENCE</scope>
    <source>
        <strain evidence="1">CCFEE 5312</strain>
    </source>
</reference>
<dbReference type="EMBL" id="JAWDJX010000086">
    <property type="protein sequence ID" value="KAK3046599.1"/>
    <property type="molecule type" value="Genomic_DNA"/>
</dbReference>
<sequence>MAATVDILPLMPFRFFDLPPELRCLILEESKEYIRLRRQYNVRQNYRAKVHMLDPALRLVSRQTKDEADYIICNASNTLVSSDVYANNVCLDD</sequence>
<comment type="caution">
    <text evidence="1">The sequence shown here is derived from an EMBL/GenBank/DDBJ whole genome shotgun (WGS) entry which is preliminary data.</text>
</comment>
<evidence type="ECO:0000313" key="1">
    <source>
        <dbReference type="EMBL" id="KAK3046599.1"/>
    </source>
</evidence>
<keyword evidence="2" id="KW-1185">Reference proteome</keyword>
<dbReference type="Proteomes" id="UP001271007">
    <property type="component" value="Unassembled WGS sequence"/>
</dbReference>
<protein>
    <submittedName>
        <fullName evidence="1">Uncharacterized protein</fullName>
    </submittedName>
</protein>
<name>A0AAJ0DAV0_9PEZI</name>
<organism evidence="1 2">
    <name type="scientific">Extremus antarcticus</name>
    <dbReference type="NCBI Taxonomy" id="702011"/>
    <lineage>
        <taxon>Eukaryota</taxon>
        <taxon>Fungi</taxon>
        <taxon>Dikarya</taxon>
        <taxon>Ascomycota</taxon>
        <taxon>Pezizomycotina</taxon>
        <taxon>Dothideomycetes</taxon>
        <taxon>Dothideomycetidae</taxon>
        <taxon>Mycosphaerellales</taxon>
        <taxon>Extremaceae</taxon>
        <taxon>Extremus</taxon>
    </lineage>
</organism>
<accession>A0AAJ0DAV0</accession>
<evidence type="ECO:0000313" key="2">
    <source>
        <dbReference type="Proteomes" id="UP001271007"/>
    </source>
</evidence>